<sequence>MAAFGSPTHRPVTLAPNGFADGVVFHGRFRILIRFSAHTFPVSAAFAASEHRAFPR</sequence>
<comment type="caution">
    <text evidence="1">The sequence shown here is derived from an EMBL/GenBank/DDBJ whole genome shotgun (WGS) entry which is preliminary data.</text>
</comment>
<evidence type="ECO:0000313" key="1">
    <source>
        <dbReference type="EMBL" id="EDT08400.1"/>
    </source>
</evidence>
<dbReference type="AlphaFoldDB" id="B1G646"/>
<organism evidence="1 2">
    <name type="scientific">Paraburkholderia graminis (strain ATCC 700544 / DSM 17151 / LMG 18924 / NCIMB 13744 / C4D1M)</name>
    <dbReference type="NCBI Taxonomy" id="396598"/>
    <lineage>
        <taxon>Bacteria</taxon>
        <taxon>Pseudomonadati</taxon>
        <taxon>Pseudomonadota</taxon>
        <taxon>Betaproteobacteria</taxon>
        <taxon>Burkholderiales</taxon>
        <taxon>Burkholderiaceae</taxon>
        <taxon>Paraburkholderia</taxon>
    </lineage>
</organism>
<accession>B1G646</accession>
<proteinExistence type="predicted"/>
<protein>
    <submittedName>
        <fullName evidence="1">Uncharacterized protein</fullName>
    </submittedName>
</protein>
<name>B1G646_PARG4</name>
<dbReference type="Proteomes" id="UP000005045">
    <property type="component" value="Unassembled WGS sequence"/>
</dbReference>
<gene>
    <name evidence="1" type="ORF">BgramDRAFT_4822</name>
</gene>
<keyword evidence="2" id="KW-1185">Reference proteome</keyword>
<evidence type="ECO:0000313" key="2">
    <source>
        <dbReference type="Proteomes" id="UP000005045"/>
    </source>
</evidence>
<reference evidence="1 2" key="1">
    <citation type="submission" date="2008-03" db="EMBL/GenBank/DDBJ databases">
        <title>Sequencing of the draft genome and assembly of Burkholderia graminis C4D1M.</title>
        <authorList>
            <consortium name="US DOE Joint Genome Institute (JGI-PGF)"/>
            <person name="Copeland A."/>
            <person name="Lucas S."/>
            <person name="Lapidus A."/>
            <person name="Glavina del Rio T."/>
            <person name="Dalin E."/>
            <person name="Tice H."/>
            <person name="Bruce D."/>
            <person name="Goodwin L."/>
            <person name="Pitluck S."/>
            <person name="Larimer F."/>
            <person name="Land M.L."/>
            <person name="Hauser L."/>
            <person name="Tiedje J."/>
            <person name="Richardson P."/>
        </authorList>
    </citation>
    <scope>NUCLEOTIDE SEQUENCE [LARGE SCALE GENOMIC DNA]</scope>
    <source>
        <strain evidence="2">ATCC 700544 / DSM 17151 / LMG 18924 / NCIMB 13744 / C4D1M</strain>
    </source>
</reference>
<dbReference type="EMBL" id="ABLD01000018">
    <property type="protein sequence ID" value="EDT08400.1"/>
    <property type="molecule type" value="Genomic_DNA"/>
</dbReference>